<accession>X8C823</accession>
<dbReference type="EMBL" id="JAOB01000033">
    <property type="protein sequence ID" value="EUA52244.1"/>
    <property type="molecule type" value="Genomic_DNA"/>
</dbReference>
<protein>
    <submittedName>
        <fullName evidence="1">Membrane-bound oxidoreductase domain protein</fullName>
    </submittedName>
</protein>
<sequence>MAVVELPWQAKSPGKQSITVRATDNTGATQTADQVDTVPDGATGWHTVDFTVAET</sequence>
<proteinExistence type="predicted"/>
<evidence type="ECO:0000313" key="1">
    <source>
        <dbReference type="EMBL" id="EUA52244.1"/>
    </source>
</evidence>
<dbReference type="AlphaFoldDB" id="X8C823"/>
<dbReference type="SUPFAM" id="SSF81296">
    <property type="entry name" value="E set domains"/>
    <property type="match status" value="1"/>
</dbReference>
<dbReference type="InterPro" id="IPR014756">
    <property type="entry name" value="Ig_E-set"/>
</dbReference>
<comment type="caution">
    <text evidence="1">The sequence shown here is derived from an EMBL/GenBank/DDBJ whole genome shotgun (WGS) entry which is preliminary data.</text>
</comment>
<name>X8C823_MYCXE</name>
<reference evidence="1" key="1">
    <citation type="submission" date="2014-01" db="EMBL/GenBank/DDBJ databases">
        <authorList>
            <person name="Brown-Elliot B."/>
            <person name="Wallace R."/>
            <person name="Lenaerts A."/>
            <person name="Ordway D."/>
            <person name="DeGroote M.A."/>
            <person name="Parker T."/>
            <person name="Sizemore C."/>
            <person name="Tallon L.J."/>
            <person name="Sadzewicz L.K."/>
            <person name="Sengamalay N."/>
            <person name="Fraser C.M."/>
            <person name="Hine E."/>
            <person name="Shefchek K.A."/>
            <person name="Das S.P."/>
            <person name="Tettelin H."/>
        </authorList>
    </citation>
    <scope>NUCLEOTIDE SEQUENCE [LARGE SCALE GENOMIC DNA]</scope>
    <source>
        <strain evidence="1">4042</strain>
    </source>
</reference>
<dbReference type="Gene3D" id="2.60.40.650">
    <property type="match status" value="1"/>
</dbReference>
<dbReference type="PATRIC" id="fig|1299334.3.peg.3543"/>
<gene>
    <name evidence="1" type="ORF">I553_2430</name>
</gene>
<organism evidence="1">
    <name type="scientific">Mycobacterium xenopi 4042</name>
    <dbReference type="NCBI Taxonomy" id="1299334"/>
    <lineage>
        <taxon>Bacteria</taxon>
        <taxon>Bacillati</taxon>
        <taxon>Actinomycetota</taxon>
        <taxon>Actinomycetes</taxon>
        <taxon>Mycobacteriales</taxon>
        <taxon>Mycobacteriaceae</taxon>
        <taxon>Mycobacterium</taxon>
    </lineage>
</organism>